<evidence type="ECO:0000313" key="2">
    <source>
        <dbReference type="Proteomes" id="UP001500665"/>
    </source>
</evidence>
<evidence type="ECO:0008006" key="3">
    <source>
        <dbReference type="Google" id="ProtNLM"/>
    </source>
</evidence>
<comment type="caution">
    <text evidence="1">The sequence shown here is derived from an EMBL/GenBank/DDBJ whole genome shotgun (WGS) entry which is preliminary data.</text>
</comment>
<sequence length="350" mass="38375">MITRHLLMCPANGHSYLYLPEDPLRRITGVATGLVMVAGTLAYASPAHAAVATKITIRTDHAPAYIGDEVTVSGKLTRSSGSALSGRDVLINVAGKRKIVRTNSDGLYIAEFRVPKSGTFTAEYLGSDSYDESAAATAYYALQYRTFIDKFSASPRPVEQNKPVTITGRTNRIAVAGDERLTGAGLDLLFTGDGSTWSYVSSTTSDKKGQFRFTPTAGQSGTWKVVLKPNLVADGWLQTERSAKVDARYRTSVSASSAKSVRYKGKLRVHGELERKVDGSWANFGGVKVAVYQRVSGSKKWKLQGWAWVDRKGRFSKRFTAKRDGRWKVVYHGSATHLGDSSRTWFVNVR</sequence>
<proteinExistence type="predicted"/>
<keyword evidence="2" id="KW-1185">Reference proteome</keyword>
<dbReference type="EMBL" id="BAAAHH010000041">
    <property type="protein sequence ID" value="GAA0965982.1"/>
    <property type="molecule type" value="Genomic_DNA"/>
</dbReference>
<organism evidence="1 2">
    <name type="scientific">Actinocorallia libanotica</name>
    <dbReference type="NCBI Taxonomy" id="46162"/>
    <lineage>
        <taxon>Bacteria</taxon>
        <taxon>Bacillati</taxon>
        <taxon>Actinomycetota</taxon>
        <taxon>Actinomycetes</taxon>
        <taxon>Streptosporangiales</taxon>
        <taxon>Thermomonosporaceae</taxon>
        <taxon>Actinocorallia</taxon>
    </lineage>
</organism>
<dbReference type="Proteomes" id="UP001500665">
    <property type="component" value="Unassembled WGS sequence"/>
</dbReference>
<evidence type="ECO:0000313" key="1">
    <source>
        <dbReference type="EMBL" id="GAA0965982.1"/>
    </source>
</evidence>
<protein>
    <recommendedName>
        <fullName evidence="3">Carboxypeptidase regulatory-like domain-containing protein</fullName>
    </recommendedName>
</protein>
<name>A0ABN1RWB9_9ACTN</name>
<dbReference type="RefSeq" id="WP_344245820.1">
    <property type="nucleotide sequence ID" value="NZ_BAAAHH010000041.1"/>
</dbReference>
<accession>A0ABN1RWB9</accession>
<reference evidence="1 2" key="1">
    <citation type="journal article" date="2019" name="Int. J. Syst. Evol. Microbiol.">
        <title>The Global Catalogue of Microorganisms (GCM) 10K type strain sequencing project: providing services to taxonomists for standard genome sequencing and annotation.</title>
        <authorList>
            <consortium name="The Broad Institute Genomics Platform"/>
            <consortium name="The Broad Institute Genome Sequencing Center for Infectious Disease"/>
            <person name="Wu L."/>
            <person name="Ma J."/>
        </authorList>
    </citation>
    <scope>NUCLEOTIDE SEQUENCE [LARGE SCALE GENOMIC DNA]</scope>
    <source>
        <strain evidence="1 2">JCM 10696</strain>
    </source>
</reference>
<gene>
    <name evidence="1" type="ORF">GCM10009550_67340</name>
</gene>